<keyword evidence="2" id="KW-1185">Reference proteome</keyword>
<feature type="non-terminal residue" evidence="1">
    <location>
        <position position="1"/>
    </location>
</feature>
<dbReference type="EMBL" id="POUD01000635">
    <property type="protein sequence ID" value="PZF99649.1"/>
    <property type="molecule type" value="Genomic_DNA"/>
</dbReference>
<evidence type="ECO:0000313" key="2">
    <source>
        <dbReference type="Proteomes" id="UP000249304"/>
    </source>
</evidence>
<gene>
    <name evidence="1" type="ORF">C1J01_48405</name>
</gene>
<evidence type="ECO:0000313" key="1">
    <source>
        <dbReference type="EMBL" id="PZF99649.1"/>
    </source>
</evidence>
<sequence length="204" mass="21603">PTLTFTGRFAGRTAPPETAWRTGFASQAAGFDEPAGFGRAGGAFGEAGHRLDVIPVTALLGDERFRELAGVRPDALERVAEGDRAVFLPELSTPAYERPPEGCPDGMALMARHAVVPFLGRDAELDELRSWAAEPDPLSIAVVTGRGGTGKTRLAVRLCEELAEAGWDTGFLPLDAVYDLLSGSRAEQGAARPGAWQWRGSAEG</sequence>
<dbReference type="Gene3D" id="3.40.50.300">
    <property type="entry name" value="P-loop containing nucleotide triphosphate hydrolases"/>
    <property type="match status" value="1"/>
</dbReference>
<accession>A0A2W2DFV4</accession>
<protein>
    <submittedName>
        <fullName evidence="1">Uncharacterized protein</fullName>
    </submittedName>
</protein>
<dbReference type="Proteomes" id="UP000249304">
    <property type="component" value="Unassembled WGS sequence"/>
</dbReference>
<feature type="non-terminal residue" evidence="1">
    <location>
        <position position="204"/>
    </location>
</feature>
<comment type="caution">
    <text evidence="1">The sequence shown here is derived from an EMBL/GenBank/DDBJ whole genome shotgun (WGS) entry which is preliminary data.</text>
</comment>
<organism evidence="1 2">
    <name type="scientific">Nonomuraea aridisoli</name>
    <dbReference type="NCBI Taxonomy" id="2070368"/>
    <lineage>
        <taxon>Bacteria</taxon>
        <taxon>Bacillati</taxon>
        <taxon>Actinomycetota</taxon>
        <taxon>Actinomycetes</taxon>
        <taxon>Streptosporangiales</taxon>
        <taxon>Streptosporangiaceae</taxon>
        <taxon>Nonomuraea</taxon>
    </lineage>
</organism>
<dbReference type="SUPFAM" id="SSF52540">
    <property type="entry name" value="P-loop containing nucleoside triphosphate hydrolases"/>
    <property type="match status" value="1"/>
</dbReference>
<dbReference type="AlphaFoldDB" id="A0A2W2DFV4"/>
<name>A0A2W2DFV4_9ACTN</name>
<proteinExistence type="predicted"/>
<dbReference type="InterPro" id="IPR027417">
    <property type="entry name" value="P-loop_NTPase"/>
</dbReference>
<reference evidence="1 2" key="1">
    <citation type="submission" date="2018-01" db="EMBL/GenBank/DDBJ databases">
        <title>Draft genome sequence of Nonomuraea sp. KC333.</title>
        <authorList>
            <person name="Sahin N."/>
            <person name="Saygin H."/>
            <person name="Ay H."/>
        </authorList>
    </citation>
    <scope>NUCLEOTIDE SEQUENCE [LARGE SCALE GENOMIC DNA]</scope>
    <source>
        <strain evidence="1 2">KC333</strain>
    </source>
</reference>